<organism evidence="2 3">
    <name type="scientific">Clathrospora elynae</name>
    <dbReference type="NCBI Taxonomy" id="706981"/>
    <lineage>
        <taxon>Eukaryota</taxon>
        <taxon>Fungi</taxon>
        <taxon>Dikarya</taxon>
        <taxon>Ascomycota</taxon>
        <taxon>Pezizomycotina</taxon>
        <taxon>Dothideomycetes</taxon>
        <taxon>Pleosporomycetidae</taxon>
        <taxon>Pleosporales</taxon>
        <taxon>Diademaceae</taxon>
        <taxon>Clathrospora</taxon>
    </lineage>
</organism>
<feature type="compositionally biased region" description="Acidic residues" evidence="1">
    <location>
        <begin position="252"/>
        <end position="269"/>
    </location>
</feature>
<evidence type="ECO:0000313" key="3">
    <source>
        <dbReference type="Proteomes" id="UP000800038"/>
    </source>
</evidence>
<gene>
    <name evidence="2" type="ORF">EJ02DRAFT_468963</name>
</gene>
<protein>
    <submittedName>
        <fullName evidence="2">Uncharacterized protein</fullName>
    </submittedName>
</protein>
<feature type="compositionally biased region" description="Basic and acidic residues" evidence="1">
    <location>
        <begin position="370"/>
        <end position="380"/>
    </location>
</feature>
<evidence type="ECO:0000256" key="1">
    <source>
        <dbReference type="SAM" id="MobiDB-lite"/>
    </source>
</evidence>
<feature type="region of interest" description="Disordered" evidence="1">
    <location>
        <begin position="337"/>
        <end position="421"/>
    </location>
</feature>
<dbReference type="Proteomes" id="UP000800038">
    <property type="component" value="Unassembled WGS sequence"/>
</dbReference>
<reference evidence="2" key="1">
    <citation type="journal article" date="2020" name="Stud. Mycol.">
        <title>101 Dothideomycetes genomes: a test case for predicting lifestyles and emergence of pathogens.</title>
        <authorList>
            <person name="Haridas S."/>
            <person name="Albert R."/>
            <person name="Binder M."/>
            <person name="Bloem J."/>
            <person name="Labutti K."/>
            <person name="Salamov A."/>
            <person name="Andreopoulos B."/>
            <person name="Baker S."/>
            <person name="Barry K."/>
            <person name="Bills G."/>
            <person name="Bluhm B."/>
            <person name="Cannon C."/>
            <person name="Castanera R."/>
            <person name="Culley D."/>
            <person name="Daum C."/>
            <person name="Ezra D."/>
            <person name="Gonzalez J."/>
            <person name="Henrissat B."/>
            <person name="Kuo A."/>
            <person name="Liang C."/>
            <person name="Lipzen A."/>
            <person name="Lutzoni F."/>
            <person name="Magnuson J."/>
            <person name="Mondo S."/>
            <person name="Nolan M."/>
            <person name="Ohm R."/>
            <person name="Pangilinan J."/>
            <person name="Park H.-J."/>
            <person name="Ramirez L."/>
            <person name="Alfaro M."/>
            <person name="Sun H."/>
            <person name="Tritt A."/>
            <person name="Yoshinaga Y."/>
            <person name="Zwiers L.-H."/>
            <person name="Turgeon B."/>
            <person name="Goodwin S."/>
            <person name="Spatafora J."/>
            <person name="Crous P."/>
            <person name="Grigoriev I."/>
        </authorList>
    </citation>
    <scope>NUCLEOTIDE SEQUENCE</scope>
    <source>
        <strain evidence="2">CBS 161.51</strain>
    </source>
</reference>
<feature type="region of interest" description="Disordered" evidence="1">
    <location>
        <begin position="252"/>
        <end position="281"/>
    </location>
</feature>
<evidence type="ECO:0000313" key="2">
    <source>
        <dbReference type="EMBL" id="KAF1938410.1"/>
    </source>
</evidence>
<dbReference type="AlphaFoldDB" id="A0A6A5SFA1"/>
<feature type="compositionally biased region" description="Basic and acidic residues" evidence="1">
    <location>
        <begin position="337"/>
        <end position="347"/>
    </location>
</feature>
<accession>A0A6A5SFA1</accession>
<keyword evidence="3" id="KW-1185">Reference proteome</keyword>
<dbReference type="EMBL" id="ML976106">
    <property type="protein sequence ID" value="KAF1938410.1"/>
    <property type="molecule type" value="Genomic_DNA"/>
</dbReference>
<name>A0A6A5SFA1_9PLEO</name>
<proteinExistence type="predicted"/>
<feature type="compositionally biased region" description="Acidic residues" evidence="1">
    <location>
        <begin position="391"/>
        <end position="400"/>
    </location>
</feature>
<feature type="compositionally biased region" description="Acidic residues" evidence="1">
    <location>
        <begin position="348"/>
        <end position="369"/>
    </location>
</feature>
<dbReference type="OrthoDB" id="3678990at2759"/>
<sequence>MTHCPCKAKSFRYYVGCGGFGAKVESRPCHECGINTCDECRIHVLYQSLTEDPGLDQRQWWAGHFFLNRHAIAIFPPKDEDSSAWYVPADEAMPLHDQGRFHVPLDIGAIGDPEPIRRILDLNLGCQHMITPLGRTEGEYSGHEIVACLDAVASSRKDLLCPPCYQKHQKKDLPPCSCTLRRRYLDRWLCLPCFLKEAESEAERKLNGQVEDDTEYGHHHLCGCGAHFTPDMALRAVCDWCKGEVIAVEYQDDADDATSIEDDPDEQDEEHSAADFLDAPPDIPVFAENRDGTASVYINGVCYRGERLGRAFIRSWVARQGMEAECTCCECAGPVHDDDRGDSVEGGHEEEDEWEDVDGEDNSEEDDDEHYMPDLKEVHDSTSYQWREGGDDVDMPELEEVPGSIGYGEPALNCADPWGLD</sequence>